<organism evidence="3 4">
    <name type="scientific">Marinomonas primoryensis</name>
    <dbReference type="NCBI Taxonomy" id="178399"/>
    <lineage>
        <taxon>Bacteria</taxon>
        <taxon>Pseudomonadati</taxon>
        <taxon>Pseudomonadota</taxon>
        <taxon>Gammaproteobacteria</taxon>
        <taxon>Oceanospirillales</taxon>
        <taxon>Oceanospirillaceae</taxon>
        <taxon>Marinomonas</taxon>
    </lineage>
</organism>
<dbReference type="AlphaFoldDB" id="A0A2Z4PNF0"/>
<feature type="domain" description="Transposase IS110-like N-terminal" evidence="1">
    <location>
        <begin position="8"/>
        <end position="143"/>
    </location>
</feature>
<dbReference type="EMBL" id="CP016181">
    <property type="protein sequence ID" value="AWX99150.1"/>
    <property type="molecule type" value="Genomic_DNA"/>
</dbReference>
<dbReference type="InterPro" id="IPR002525">
    <property type="entry name" value="Transp_IS110-like_N"/>
</dbReference>
<dbReference type="InterPro" id="IPR047650">
    <property type="entry name" value="Transpos_IS110"/>
</dbReference>
<evidence type="ECO:0000259" key="1">
    <source>
        <dbReference type="Pfam" id="PF01548"/>
    </source>
</evidence>
<name>A0A2Z4PNF0_9GAMM</name>
<dbReference type="GO" id="GO:0003677">
    <property type="term" value="F:DNA binding"/>
    <property type="evidence" value="ECO:0007669"/>
    <property type="project" value="InterPro"/>
</dbReference>
<evidence type="ECO:0000259" key="2">
    <source>
        <dbReference type="Pfam" id="PF02371"/>
    </source>
</evidence>
<sequence length="306" mass="34214">MLLDGKYQSRQFENKPSGFSLLSKWVTSFKKPAYLCLEATGIYGLALAKQLYKTNQKVIVANPLQTHAFAKMEMVRNKTDKADAMSIARYCQYLFNKGEIDKDLFIPRSAVFERVQFLVTRLDQLSKMKSQENNRLSVSLDKTAAQSVKSMLMSIDKQIASMKKEITRIVKQDEALAAQLKLLVSINGIGDKTAWALLAYIGDITLFENAKQISSYAGLNPSITQSGTSINHSSLSKTGSARLRKSLYMPAMVAIRFNPLMMAFYNKLLSKGKPKKVALAAVMRKLLVLAYGVLKSGKPFDVNYQH</sequence>
<evidence type="ECO:0000313" key="3">
    <source>
        <dbReference type="EMBL" id="AWX99150.1"/>
    </source>
</evidence>
<feature type="domain" description="Transposase IS116/IS110/IS902 C-terminal" evidence="2">
    <location>
        <begin position="181"/>
        <end position="265"/>
    </location>
</feature>
<dbReference type="PANTHER" id="PTHR33055:SF3">
    <property type="entry name" value="PUTATIVE TRANSPOSASE FOR IS117-RELATED"/>
    <property type="match status" value="1"/>
</dbReference>
<dbReference type="Pfam" id="PF01548">
    <property type="entry name" value="DEDD_Tnp_IS110"/>
    <property type="match status" value="1"/>
</dbReference>
<dbReference type="Proteomes" id="UP000249898">
    <property type="component" value="Chromosome"/>
</dbReference>
<gene>
    <name evidence="3" type="ORF">A8139_03390</name>
</gene>
<dbReference type="Pfam" id="PF02371">
    <property type="entry name" value="Transposase_20"/>
    <property type="match status" value="1"/>
</dbReference>
<dbReference type="GO" id="GO:0004803">
    <property type="term" value="F:transposase activity"/>
    <property type="evidence" value="ECO:0007669"/>
    <property type="project" value="InterPro"/>
</dbReference>
<evidence type="ECO:0000313" key="4">
    <source>
        <dbReference type="Proteomes" id="UP000249898"/>
    </source>
</evidence>
<dbReference type="PANTHER" id="PTHR33055">
    <property type="entry name" value="TRANSPOSASE FOR INSERTION SEQUENCE ELEMENT IS1111A"/>
    <property type="match status" value="1"/>
</dbReference>
<dbReference type="NCBIfam" id="NF033542">
    <property type="entry name" value="transpos_IS110"/>
    <property type="match status" value="1"/>
</dbReference>
<dbReference type="InterPro" id="IPR003346">
    <property type="entry name" value="Transposase_20"/>
</dbReference>
<dbReference type="OrthoDB" id="9795150at2"/>
<dbReference type="GO" id="GO:0006313">
    <property type="term" value="P:DNA transposition"/>
    <property type="evidence" value="ECO:0007669"/>
    <property type="project" value="InterPro"/>
</dbReference>
<reference evidence="3 4" key="1">
    <citation type="submission" date="2016-06" db="EMBL/GenBank/DDBJ databases">
        <title>The sequenced genome of the ice-adhering bacterium Marinomonas primoryensis, from Antarctica.</title>
        <authorList>
            <person name="Graham L."/>
            <person name="Vance T.D.R."/>
            <person name="Davies P.L."/>
        </authorList>
    </citation>
    <scope>NUCLEOTIDE SEQUENCE [LARGE SCALE GENOMIC DNA]</scope>
    <source>
        <strain evidence="3 4">AceL</strain>
    </source>
</reference>
<proteinExistence type="predicted"/>
<protein>
    <submittedName>
        <fullName evidence="3">Transposase</fullName>
    </submittedName>
</protein>
<accession>A0A2Z4PNF0</accession>
<dbReference type="RefSeq" id="WP_112135682.1">
    <property type="nucleotide sequence ID" value="NZ_CP016181.1"/>
</dbReference>